<dbReference type="Proteomes" id="UP000218334">
    <property type="component" value="Unassembled WGS sequence"/>
</dbReference>
<sequence>MNPATQRSEENTTAERHLDTPQGEGVTAMFQRATQVTQQHRLRQLQGYDTPNTQLDSIGILLDTLIRFPDKHAISCIGSLVLIYPTMGNAIRTTARPSNSLQVDVEEEVSLYTWDGYFECTAVHKSATKLRRGIRYLSNQRTS</sequence>
<protein>
    <submittedName>
        <fullName evidence="2">Uncharacterized protein</fullName>
    </submittedName>
</protein>
<organism evidence="2 3">
    <name type="scientific">Armillaria solidipes</name>
    <dbReference type="NCBI Taxonomy" id="1076256"/>
    <lineage>
        <taxon>Eukaryota</taxon>
        <taxon>Fungi</taxon>
        <taxon>Dikarya</taxon>
        <taxon>Basidiomycota</taxon>
        <taxon>Agaricomycotina</taxon>
        <taxon>Agaricomycetes</taxon>
        <taxon>Agaricomycetidae</taxon>
        <taxon>Agaricales</taxon>
        <taxon>Marasmiineae</taxon>
        <taxon>Physalacriaceae</taxon>
        <taxon>Armillaria</taxon>
    </lineage>
</organism>
<reference evidence="3" key="1">
    <citation type="journal article" date="2017" name="Nat. Ecol. Evol.">
        <title>Genome expansion and lineage-specific genetic innovations in the forest pathogenic fungi Armillaria.</title>
        <authorList>
            <person name="Sipos G."/>
            <person name="Prasanna A.N."/>
            <person name="Walter M.C."/>
            <person name="O'Connor E."/>
            <person name="Balint B."/>
            <person name="Krizsan K."/>
            <person name="Kiss B."/>
            <person name="Hess J."/>
            <person name="Varga T."/>
            <person name="Slot J."/>
            <person name="Riley R."/>
            <person name="Boka B."/>
            <person name="Rigling D."/>
            <person name="Barry K."/>
            <person name="Lee J."/>
            <person name="Mihaltcheva S."/>
            <person name="LaButti K."/>
            <person name="Lipzen A."/>
            <person name="Waldron R."/>
            <person name="Moloney N.M."/>
            <person name="Sperisen C."/>
            <person name="Kredics L."/>
            <person name="Vagvoelgyi C."/>
            <person name="Patrignani A."/>
            <person name="Fitzpatrick D."/>
            <person name="Nagy I."/>
            <person name="Doyle S."/>
            <person name="Anderson J.B."/>
            <person name="Grigoriev I.V."/>
            <person name="Gueldener U."/>
            <person name="Muensterkoetter M."/>
            <person name="Nagy L.G."/>
        </authorList>
    </citation>
    <scope>NUCLEOTIDE SEQUENCE [LARGE SCALE GENOMIC DNA]</scope>
    <source>
        <strain evidence="3">28-4</strain>
    </source>
</reference>
<evidence type="ECO:0000313" key="3">
    <source>
        <dbReference type="Proteomes" id="UP000218334"/>
    </source>
</evidence>
<gene>
    <name evidence="2" type="ORF">ARMSODRAFT_37138</name>
</gene>
<evidence type="ECO:0000313" key="2">
    <source>
        <dbReference type="EMBL" id="PBK78353.1"/>
    </source>
</evidence>
<keyword evidence="3" id="KW-1185">Reference proteome</keyword>
<evidence type="ECO:0000256" key="1">
    <source>
        <dbReference type="SAM" id="MobiDB-lite"/>
    </source>
</evidence>
<accession>A0A2H3CQF3</accession>
<proteinExistence type="predicted"/>
<feature type="compositionally biased region" description="Basic and acidic residues" evidence="1">
    <location>
        <begin position="7"/>
        <end position="19"/>
    </location>
</feature>
<dbReference type="AlphaFoldDB" id="A0A2H3CQF3"/>
<name>A0A2H3CQF3_9AGAR</name>
<feature type="region of interest" description="Disordered" evidence="1">
    <location>
        <begin position="1"/>
        <end position="22"/>
    </location>
</feature>
<dbReference type="EMBL" id="KZ293415">
    <property type="protein sequence ID" value="PBK78353.1"/>
    <property type="molecule type" value="Genomic_DNA"/>
</dbReference>